<evidence type="ECO:0000256" key="13">
    <source>
        <dbReference type="PIRSR" id="PIRSR601382-3"/>
    </source>
</evidence>
<dbReference type="InterPro" id="IPR050749">
    <property type="entry name" value="Glycosyl_Hydrolase_47"/>
</dbReference>
<dbReference type="VEuPathDB" id="FungiDB:PV09_00107"/>
<feature type="disulfide bond" evidence="13">
    <location>
        <begin position="346"/>
        <end position="375"/>
    </location>
</feature>
<keyword evidence="5 14" id="KW-0378">Hydrolase</keyword>
<comment type="catalytic activity">
    <reaction evidence="9">
        <text>N(4)-(alpha-D-Man-(1-&gt;2)-alpha-D-Man-(1-&gt;2)-alpha-D-Man-(1-&gt;3)-[alpha-D-Man-(1-&gt;3)-[alpha-D-Man-(1-&gt;2)-alpha-D-Man-(1-&gt;6)]-alpha-D-Man-(1-&gt;6)]-beta-D-Man-(1-&gt;4)-beta-D-GlcNAc-(1-&gt;4)-beta-D-GlcNAc)-L-asparaginyl-[protein] (N-glucan mannose isomer 8A1,2,3B1,3) + 3 H2O = N(4)-(alpha-D-Man-(1-&gt;3)-[alpha-D-Man-(1-&gt;3)-[alpha-D-Man-(1-&gt;6)]-alpha-D-Man-(1-&gt;6)]-beta-D-Man-(1-&gt;4)-beta-D-GlcNAc-(1-&gt;4)-beta-D-GlcNAc)-L-asparaginyl-[protein] (N-glucan mannose isomer 5A1,2) + 3 beta-D-mannose</text>
        <dbReference type="Rhea" id="RHEA:56028"/>
        <dbReference type="Rhea" id="RHEA-COMP:14358"/>
        <dbReference type="Rhea" id="RHEA-COMP:14367"/>
        <dbReference type="ChEBI" id="CHEBI:15377"/>
        <dbReference type="ChEBI" id="CHEBI:28563"/>
        <dbReference type="ChEBI" id="CHEBI:59087"/>
        <dbReference type="ChEBI" id="CHEBI:60628"/>
        <dbReference type="EC" id="3.2.1.113"/>
    </reaction>
</comment>
<dbReference type="HOGENOM" id="CLU_003818_0_2_1"/>
<evidence type="ECO:0000256" key="3">
    <source>
        <dbReference type="ARBA" id="ARBA00007658"/>
    </source>
</evidence>
<dbReference type="FunFam" id="1.50.10.10:FF:000047">
    <property type="entry name" value="Mannosyl-oligosaccharide alpha-1,2-mannosidase"/>
    <property type="match status" value="1"/>
</dbReference>
<gene>
    <name evidence="15" type="ORF">PV09_00107</name>
</gene>
<name>A0A0D1Y298_9PEZI</name>
<dbReference type="PANTHER" id="PTHR11742">
    <property type="entry name" value="MANNOSYL-OLIGOSACCHARIDE ALPHA-1,2-MANNOSIDASE-RELATED"/>
    <property type="match status" value="1"/>
</dbReference>
<keyword evidence="12" id="KW-0479">Metal-binding</keyword>
<dbReference type="Gene3D" id="1.50.10.10">
    <property type="match status" value="1"/>
</dbReference>
<organism evidence="15 16">
    <name type="scientific">Verruconis gallopava</name>
    <dbReference type="NCBI Taxonomy" id="253628"/>
    <lineage>
        <taxon>Eukaryota</taxon>
        <taxon>Fungi</taxon>
        <taxon>Dikarya</taxon>
        <taxon>Ascomycota</taxon>
        <taxon>Pezizomycotina</taxon>
        <taxon>Dothideomycetes</taxon>
        <taxon>Pleosporomycetidae</taxon>
        <taxon>Venturiales</taxon>
        <taxon>Sympoventuriaceae</taxon>
        <taxon>Verruconis</taxon>
    </lineage>
</organism>
<dbReference type="GeneID" id="27308080"/>
<keyword evidence="12" id="KW-0106">Calcium</keyword>
<dbReference type="SUPFAM" id="SSF48225">
    <property type="entry name" value="Seven-hairpin glycosidases"/>
    <property type="match status" value="1"/>
</dbReference>
<evidence type="ECO:0000256" key="12">
    <source>
        <dbReference type="PIRSR" id="PIRSR601382-2"/>
    </source>
</evidence>
<dbReference type="Proteomes" id="UP000053259">
    <property type="component" value="Unassembled WGS sequence"/>
</dbReference>
<dbReference type="PRINTS" id="PR00747">
    <property type="entry name" value="GLYHDRLASE47"/>
</dbReference>
<keyword evidence="8 14" id="KW-0326">Glycosidase</keyword>
<feature type="active site" description="Proton donor" evidence="11">
    <location>
        <position position="389"/>
    </location>
</feature>
<keyword evidence="4" id="KW-0732">Signal</keyword>
<sequence>MIKLRRAFPARRASTRRRLVLAFFLGCVWWIITSVLFAAPITPEWAERAVTPGERADVVKEVFKSAWEGYYKHAFPNDELHPLLNTYGNSRNGWGASAVEALGTAAIMEAQDIVDTILDFIPTIDFHRTKTPVNLFETTIRYLGGMLSAYDLLTGPVHHLVRKRERVEPLLVQSQKLAEALKFAFKTPTGVPWKVLFLEKQESDGNPSNSAAAVGSLELEWTRLSELTGLLEYRTLVQKAMKPMLNPRPKRTEPFPGIIGNWINVNTGQFTDAWGSWGPGGDSFYEYLIKMYAYDQTSYDVHKDRWIVAAKSVMNVLAETPRGSNLKFITTTDGKSLDHLSSHLECFAGGNFILASKVLNDSRYLDFGLELTESCHEMYVRTATRIGPERIGFSPEGWPKKQKQQLEDLGFVILDPSYQLRPETMESYYYAYRATKDPKYQEWAWDTFVAIVTHTKVRNGFAPISNVNRIRWNWKFGRQESFFFSELLKYAYLIFADEAEYQFNYDGLNNWVFNTEGHPLKVTRPW</sequence>
<proteinExistence type="inferred from homology"/>
<evidence type="ECO:0000256" key="9">
    <source>
        <dbReference type="ARBA" id="ARBA00047669"/>
    </source>
</evidence>
<dbReference type="AlphaFoldDB" id="A0A0D1Y298"/>
<dbReference type="EMBL" id="KN847529">
    <property type="protein sequence ID" value="KIW09176.1"/>
    <property type="molecule type" value="Genomic_DNA"/>
</dbReference>
<dbReference type="STRING" id="253628.A0A0D1Y298"/>
<feature type="active site" description="Proton donor" evidence="11">
    <location>
        <position position="137"/>
    </location>
</feature>
<dbReference type="GO" id="GO:0036503">
    <property type="term" value="P:ERAD pathway"/>
    <property type="evidence" value="ECO:0007669"/>
    <property type="project" value="UniProtKB-ARBA"/>
</dbReference>
<evidence type="ECO:0000256" key="4">
    <source>
        <dbReference type="ARBA" id="ARBA00022729"/>
    </source>
</evidence>
<protein>
    <recommendedName>
        <fullName evidence="14">alpha-1,2-Mannosidase</fullName>
        <ecNumber evidence="14">3.2.1.-</ecNumber>
    </recommendedName>
</protein>
<dbReference type="EC" id="3.2.1.-" evidence="14"/>
<keyword evidence="7" id="KW-0325">Glycoprotein</keyword>
<reference evidence="15 16" key="1">
    <citation type="submission" date="2015-01" db="EMBL/GenBank/DDBJ databases">
        <title>The Genome Sequence of Ochroconis gallopava CBS43764.</title>
        <authorList>
            <consortium name="The Broad Institute Genomics Platform"/>
            <person name="Cuomo C."/>
            <person name="de Hoog S."/>
            <person name="Gorbushina A."/>
            <person name="Stielow B."/>
            <person name="Teixiera M."/>
            <person name="Abouelleil A."/>
            <person name="Chapman S.B."/>
            <person name="Priest M."/>
            <person name="Young S.K."/>
            <person name="Wortman J."/>
            <person name="Nusbaum C."/>
            <person name="Birren B."/>
        </authorList>
    </citation>
    <scope>NUCLEOTIDE SEQUENCE [LARGE SCALE GENOMIC DNA]</scope>
    <source>
        <strain evidence="15 16">CBS 43764</strain>
    </source>
</reference>
<dbReference type="InParanoid" id="A0A0D1Y298"/>
<feature type="active site" evidence="11">
    <location>
        <position position="282"/>
    </location>
</feature>
<evidence type="ECO:0000256" key="1">
    <source>
        <dbReference type="ARBA" id="ARBA00001913"/>
    </source>
</evidence>
<evidence type="ECO:0000256" key="6">
    <source>
        <dbReference type="ARBA" id="ARBA00023157"/>
    </source>
</evidence>
<comment type="cofactor">
    <cofactor evidence="1 12">
        <name>Ca(2+)</name>
        <dbReference type="ChEBI" id="CHEBI:29108"/>
    </cofactor>
</comment>
<comment type="catalytic activity">
    <reaction evidence="10">
        <text>N(4)-(alpha-D-Man-(1-&gt;2)-alpha-D-Man-(1-&gt;2)-alpha-D-Man-(1-&gt;3)-[alpha-D-Man-(1-&gt;2)-alpha-D-Man-(1-&gt;3)-[alpha-D-Man-(1-&gt;2)-alpha-D-Man-(1-&gt;6)]-alpha-D-Man-(1-&gt;6)]-beta-D-Man-(1-&gt;4)-beta-D-GlcNAc-(1-&gt;4)-beta-D-GlcNAc)-L-asparaginyl-[protein] (N-glucan mannose isomer 9A1,2,3B1,2,3) + 4 H2O = N(4)-(alpha-D-Man-(1-&gt;3)-[alpha-D-Man-(1-&gt;3)-[alpha-D-Man-(1-&gt;6)]-alpha-D-Man-(1-&gt;6)]-beta-D-Man-(1-&gt;4)-beta-D-GlcNAc-(1-&gt;4)-beta-D-GlcNAc)-L-asparaginyl-[protein] (N-glucan mannose isomer 5A1,2) + 4 beta-D-mannose</text>
        <dbReference type="Rhea" id="RHEA:56008"/>
        <dbReference type="Rhea" id="RHEA-COMP:14356"/>
        <dbReference type="Rhea" id="RHEA-COMP:14367"/>
        <dbReference type="ChEBI" id="CHEBI:15377"/>
        <dbReference type="ChEBI" id="CHEBI:28563"/>
        <dbReference type="ChEBI" id="CHEBI:59087"/>
        <dbReference type="ChEBI" id="CHEBI:139493"/>
        <dbReference type="EC" id="3.2.1.113"/>
    </reaction>
</comment>
<comment type="similarity">
    <text evidence="3 14">Belongs to the glycosyl hydrolase 47 family.</text>
</comment>
<dbReference type="RefSeq" id="XP_016219045.1">
    <property type="nucleotide sequence ID" value="XM_016352788.1"/>
</dbReference>
<feature type="binding site" evidence="12">
    <location>
        <position position="515"/>
    </location>
    <ligand>
        <name>Ca(2+)</name>
        <dbReference type="ChEBI" id="CHEBI:29108"/>
    </ligand>
</feature>
<dbReference type="GO" id="GO:0005783">
    <property type="term" value="C:endoplasmic reticulum"/>
    <property type="evidence" value="ECO:0007669"/>
    <property type="project" value="TreeGrafter"/>
</dbReference>
<dbReference type="InterPro" id="IPR036026">
    <property type="entry name" value="Seven-hairpin_glycosidases"/>
</dbReference>
<dbReference type="GO" id="GO:0004571">
    <property type="term" value="F:mannosyl-oligosaccharide 1,2-alpha-mannosidase activity"/>
    <property type="evidence" value="ECO:0007669"/>
    <property type="project" value="UniProtKB-EC"/>
</dbReference>
<dbReference type="InterPro" id="IPR012341">
    <property type="entry name" value="6hp_glycosidase-like_sf"/>
</dbReference>
<dbReference type="GO" id="GO:0016020">
    <property type="term" value="C:membrane"/>
    <property type="evidence" value="ECO:0007669"/>
    <property type="project" value="InterPro"/>
</dbReference>
<evidence type="ECO:0000313" key="15">
    <source>
        <dbReference type="EMBL" id="KIW09176.1"/>
    </source>
</evidence>
<dbReference type="OrthoDB" id="8118055at2759"/>
<keyword evidence="16" id="KW-1185">Reference proteome</keyword>
<dbReference type="Pfam" id="PF01532">
    <property type="entry name" value="Glyco_hydro_47"/>
    <property type="match status" value="1"/>
</dbReference>
<dbReference type="InterPro" id="IPR001382">
    <property type="entry name" value="Glyco_hydro_47"/>
</dbReference>
<dbReference type="UniPathway" id="UPA00378"/>
<evidence type="ECO:0000313" key="16">
    <source>
        <dbReference type="Proteomes" id="UP000053259"/>
    </source>
</evidence>
<accession>A0A0D1Y298</accession>
<evidence type="ECO:0000256" key="5">
    <source>
        <dbReference type="ARBA" id="ARBA00022801"/>
    </source>
</evidence>
<evidence type="ECO:0000256" key="7">
    <source>
        <dbReference type="ARBA" id="ARBA00023180"/>
    </source>
</evidence>
<dbReference type="PANTHER" id="PTHR11742:SF101">
    <property type="entry name" value="MANNOSYL-OLIGOSACCHARIDE ALPHA-1,2-MANNOSIDASE 1B"/>
    <property type="match status" value="1"/>
</dbReference>
<evidence type="ECO:0000256" key="8">
    <source>
        <dbReference type="ARBA" id="ARBA00023295"/>
    </source>
</evidence>
<dbReference type="GO" id="GO:0005509">
    <property type="term" value="F:calcium ion binding"/>
    <property type="evidence" value="ECO:0007669"/>
    <property type="project" value="InterPro"/>
</dbReference>
<dbReference type="GO" id="GO:0005975">
    <property type="term" value="P:carbohydrate metabolic process"/>
    <property type="evidence" value="ECO:0007669"/>
    <property type="project" value="InterPro"/>
</dbReference>
<evidence type="ECO:0000256" key="14">
    <source>
        <dbReference type="RuleBase" id="RU361193"/>
    </source>
</evidence>
<evidence type="ECO:0000256" key="10">
    <source>
        <dbReference type="ARBA" id="ARBA00048605"/>
    </source>
</evidence>
<evidence type="ECO:0000256" key="2">
    <source>
        <dbReference type="ARBA" id="ARBA00004922"/>
    </source>
</evidence>
<keyword evidence="6 13" id="KW-1015">Disulfide bond</keyword>
<feature type="active site" evidence="11">
    <location>
        <position position="423"/>
    </location>
</feature>
<evidence type="ECO:0000256" key="11">
    <source>
        <dbReference type="PIRSR" id="PIRSR601382-1"/>
    </source>
</evidence>
<comment type="pathway">
    <text evidence="2">Protein modification; protein glycosylation.</text>
</comment>